<evidence type="ECO:0000256" key="2">
    <source>
        <dbReference type="ARBA" id="ARBA00023008"/>
    </source>
</evidence>
<keyword evidence="3" id="KW-0732">Signal</keyword>
<dbReference type="PROSITE" id="PS00497">
    <property type="entry name" value="TYROSINASE_1"/>
    <property type="match status" value="1"/>
</dbReference>
<dbReference type="PROSITE" id="PS00498">
    <property type="entry name" value="TYROSINASE_2"/>
    <property type="match status" value="1"/>
</dbReference>
<organism evidence="6 7">
    <name type="scientific">Diplogelasinospora grovesii</name>
    <dbReference type="NCBI Taxonomy" id="303347"/>
    <lineage>
        <taxon>Eukaryota</taxon>
        <taxon>Fungi</taxon>
        <taxon>Dikarya</taxon>
        <taxon>Ascomycota</taxon>
        <taxon>Pezizomycotina</taxon>
        <taxon>Sordariomycetes</taxon>
        <taxon>Sordariomycetidae</taxon>
        <taxon>Sordariales</taxon>
        <taxon>Diplogelasinosporaceae</taxon>
        <taxon>Diplogelasinospora</taxon>
    </lineage>
</organism>
<dbReference type="GO" id="GO:0016491">
    <property type="term" value="F:oxidoreductase activity"/>
    <property type="evidence" value="ECO:0007669"/>
    <property type="project" value="InterPro"/>
</dbReference>
<feature type="domain" description="Tyrosinase copper-binding" evidence="5">
    <location>
        <begin position="280"/>
        <end position="291"/>
    </location>
</feature>
<protein>
    <recommendedName>
        <fullName evidence="4 5">Tyrosinase copper-binding domain-containing protein</fullName>
    </recommendedName>
</protein>
<evidence type="ECO:0000313" key="6">
    <source>
        <dbReference type="EMBL" id="KAK3934312.1"/>
    </source>
</evidence>
<evidence type="ECO:0000256" key="1">
    <source>
        <dbReference type="ARBA" id="ARBA00022723"/>
    </source>
</evidence>
<evidence type="ECO:0000259" key="5">
    <source>
        <dbReference type="PROSITE" id="PS00498"/>
    </source>
</evidence>
<dbReference type="EMBL" id="MU854004">
    <property type="protein sequence ID" value="KAK3934312.1"/>
    <property type="molecule type" value="Genomic_DNA"/>
</dbReference>
<proteinExistence type="predicted"/>
<dbReference type="InterPro" id="IPR050316">
    <property type="entry name" value="Tyrosinase/Hemocyanin"/>
</dbReference>
<keyword evidence="1" id="KW-0479">Metal-binding</keyword>
<gene>
    <name evidence="6" type="ORF">QBC46DRAFT_359102</name>
</gene>
<comment type="caution">
    <text evidence="6">The sequence shown here is derived from an EMBL/GenBank/DDBJ whole genome shotgun (WGS) entry which is preliminary data.</text>
</comment>
<evidence type="ECO:0000259" key="4">
    <source>
        <dbReference type="PROSITE" id="PS00497"/>
    </source>
</evidence>
<keyword evidence="7" id="KW-1185">Reference proteome</keyword>
<dbReference type="PANTHER" id="PTHR11474:SF126">
    <property type="entry name" value="TYROSINASE-LIKE PROTEIN TYR-1-RELATED"/>
    <property type="match status" value="1"/>
</dbReference>
<dbReference type="SUPFAM" id="SSF48056">
    <property type="entry name" value="Di-copper centre-containing domain"/>
    <property type="match status" value="1"/>
</dbReference>
<keyword evidence="2" id="KW-0186">Copper</keyword>
<name>A0AAN6MVM5_9PEZI</name>
<dbReference type="InterPro" id="IPR008922">
    <property type="entry name" value="Di-copper_centre_dom_sf"/>
</dbReference>
<reference evidence="7" key="1">
    <citation type="journal article" date="2023" name="Mol. Phylogenet. Evol.">
        <title>Genome-scale phylogeny and comparative genomics of the fungal order Sordariales.</title>
        <authorList>
            <person name="Hensen N."/>
            <person name="Bonometti L."/>
            <person name="Westerberg I."/>
            <person name="Brannstrom I.O."/>
            <person name="Guillou S."/>
            <person name="Cros-Aarteil S."/>
            <person name="Calhoun S."/>
            <person name="Haridas S."/>
            <person name="Kuo A."/>
            <person name="Mondo S."/>
            <person name="Pangilinan J."/>
            <person name="Riley R."/>
            <person name="LaButti K."/>
            <person name="Andreopoulos B."/>
            <person name="Lipzen A."/>
            <person name="Chen C."/>
            <person name="Yan M."/>
            <person name="Daum C."/>
            <person name="Ng V."/>
            <person name="Clum A."/>
            <person name="Steindorff A."/>
            <person name="Ohm R.A."/>
            <person name="Martin F."/>
            <person name="Silar P."/>
            <person name="Natvig D.O."/>
            <person name="Lalanne C."/>
            <person name="Gautier V."/>
            <person name="Ament-Velasquez S.L."/>
            <person name="Kruys A."/>
            <person name="Hutchinson M.I."/>
            <person name="Powell A.J."/>
            <person name="Barry K."/>
            <person name="Miller A.N."/>
            <person name="Grigoriev I.V."/>
            <person name="Debuchy R."/>
            <person name="Gladieux P."/>
            <person name="Hiltunen Thoren M."/>
            <person name="Johannesson H."/>
        </authorList>
    </citation>
    <scope>NUCLEOTIDE SEQUENCE [LARGE SCALE GENOMIC DNA]</scope>
    <source>
        <strain evidence="7">CBS 340.73</strain>
    </source>
</reference>
<feature type="chain" id="PRO_5043002666" description="Tyrosinase copper-binding domain-containing protein" evidence="3">
    <location>
        <begin position="24"/>
        <end position="364"/>
    </location>
</feature>
<evidence type="ECO:0000313" key="7">
    <source>
        <dbReference type="Proteomes" id="UP001303473"/>
    </source>
</evidence>
<dbReference type="AlphaFoldDB" id="A0AAN6MVM5"/>
<dbReference type="PRINTS" id="PR00092">
    <property type="entry name" value="TYROSINASE"/>
</dbReference>
<evidence type="ECO:0000256" key="3">
    <source>
        <dbReference type="SAM" id="SignalP"/>
    </source>
</evidence>
<dbReference type="PANTHER" id="PTHR11474">
    <property type="entry name" value="TYROSINASE FAMILY MEMBER"/>
    <property type="match status" value="1"/>
</dbReference>
<dbReference type="Proteomes" id="UP001303473">
    <property type="component" value="Unassembled WGS sequence"/>
</dbReference>
<sequence length="364" mass="39806">MHVPSALASAALLLLAQVNTASATPVPDTAATSSYGSCSSPLVRKEWRTLSSKDKLAFINALKCMQSKPSQAQSLWAGAQNRYDDYQGLHISQTDFVHFCAQFLPWHRYLLYLFETDLRSTCSYTGTIPYWDWTKDATSEGAFLNSPVFDATYGFGGNGPYIADISNFTEVLATTLPGRTGGGCVSTGPFANVPVNMGPGNHTEYTPHCLRRDFVPSLITQTVNSSVVAATLQVNTFFDLDHIIQGLSLEIPGMRTHAGGHLGVGGMVGEMSNMYSSPGDPLFWLHHANLDRIWNTWQRASWPARKTAIGGPDTMWAYPYNFFGDIPYNNITLQTPLKYTGVASTITVSTTMDIQGGPFCYSYA</sequence>
<feature type="domain" description="Tyrosinase copper-binding" evidence="4">
    <location>
        <begin position="98"/>
        <end position="115"/>
    </location>
</feature>
<accession>A0AAN6MVM5</accession>
<dbReference type="InterPro" id="IPR002227">
    <property type="entry name" value="Tyrosinase_Cu-bd"/>
</dbReference>
<dbReference type="GO" id="GO:0046872">
    <property type="term" value="F:metal ion binding"/>
    <property type="evidence" value="ECO:0007669"/>
    <property type="project" value="UniProtKB-KW"/>
</dbReference>
<dbReference type="Pfam" id="PF00264">
    <property type="entry name" value="Tyrosinase"/>
    <property type="match status" value="1"/>
</dbReference>
<feature type="signal peptide" evidence="3">
    <location>
        <begin position="1"/>
        <end position="23"/>
    </location>
</feature>
<dbReference type="Gene3D" id="1.10.1280.10">
    <property type="entry name" value="Di-copper center containing domain from catechol oxidase"/>
    <property type="match status" value="1"/>
</dbReference>